<proteinExistence type="predicted"/>
<gene>
    <name evidence="2" type="ORF">HPULCUR_011412</name>
</gene>
<comment type="caution">
    <text evidence="2">The sequence shown here is derived from an EMBL/GenBank/DDBJ whole genome shotgun (WGS) entry which is preliminary data.</text>
</comment>
<feature type="compositionally biased region" description="Acidic residues" evidence="1">
    <location>
        <begin position="46"/>
        <end position="59"/>
    </location>
</feature>
<keyword evidence="3" id="KW-1185">Reference proteome</keyword>
<evidence type="ECO:0000313" key="3">
    <source>
        <dbReference type="Proteomes" id="UP001476247"/>
    </source>
</evidence>
<reference evidence="2 3" key="1">
    <citation type="submission" date="2024-04" db="EMBL/GenBank/DDBJ databases">
        <title>genome sequences of Mucor flavus KT1a and Helicostylum pulchrum KT1b strains isolation_sourced from the surface of a dry-aged beef.</title>
        <authorList>
            <person name="Toyotome T."/>
            <person name="Hosono M."/>
            <person name="Torimaru M."/>
            <person name="Fukuda K."/>
            <person name="Mikami N."/>
        </authorList>
    </citation>
    <scope>NUCLEOTIDE SEQUENCE [LARGE SCALE GENOMIC DNA]</scope>
    <source>
        <strain evidence="2 3">KT1b</strain>
    </source>
</reference>
<dbReference type="EMBL" id="BAABUJ010000052">
    <property type="protein sequence ID" value="GAA5805886.1"/>
    <property type="molecule type" value="Genomic_DNA"/>
</dbReference>
<feature type="compositionally biased region" description="Low complexity" evidence="1">
    <location>
        <begin position="1"/>
        <end position="15"/>
    </location>
</feature>
<dbReference type="Proteomes" id="UP001476247">
    <property type="component" value="Unassembled WGS sequence"/>
</dbReference>
<sequence>MSDANNNNTATSNLDIAPAQMVGGMRVKQPDAHRTPLKAETKDVKENEEEQTPEEEEEEERMRQRALQERHAQDMQAHTASRQPDITKNAGSNVKQQFIPSTQPRSMNH</sequence>
<evidence type="ECO:0000256" key="1">
    <source>
        <dbReference type="SAM" id="MobiDB-lite"/>
    </source>
</evidence>
<feature type="compositionally biased region" description="Basic and acidic residues" evidence="1">
    <location>
        <begin position="28"/>
        <end position="45"/>
    </location>
</feature>
<feature type="region of interest" description="Disordered" evidence="1">
    <location>
        <begin position="1"/>
        <end position="109"/>
    </location>
</feature>
<accession>A0ABP9YG05</accession>
<feature type="compositionally biased region" description="Basic and acidic residues" evidence="1">
    <location>
        <begin position="60"/>
        <end position="73"/>
    </location>
</feature>
<feature type="compositionally biased region" description="Polar residues" evidence="1">
    <location>
        <begin position="76"/>
        <end position="109"/>
    </location>
</feature>
<protein>
    <submittedName>
        <fullName evidence="2">Uncharacterized protein</fullName>
    </submittedName>
</protein>
<organism evidence="2 3">
    <name type="scientific">Helicostylum pulchrum</name>
    <dbReference type="NCBI Taxonomy" id="562976"/>
    <lineage>
        <taxon>Eukaryota</taxon>
        <taxon>Fungi</taxon>
        <taxon>Fungi incertae sedis</taxon>
        <taxon>Mucoromycota</taxon>
        <taxon>Mucoromycotina</taxon>
        <taxon>Mucoromycetes</taxon>
        <taxon>Mucorales</taxon>
        <taxon>Mucorineae</taxon>
        <taxon>Mucoraceae</taxon>
        <taxon>Helicostylum</taxon>
    </lineage>
</organism>
<evidence type="ECO:0000313" key="2">
    <source>
        <dbReference type="EMBL" id="GAA5805886.1"/>
    </source>
</evidence>
<name>A0ABP9YG05_9FUNG</name>